<dbReference type="RefSeq" id="WP_379911391.1">
    <property type="nucleotide sequence ID" value="NZ_JBHSWE010000001.1"/>
</dbReference>
<dbReference type="PROSITE" id="PS50110">
    <property type="entry name" value="RESPONSE_REGULATORY"/>
    <property type="match status" value="1"/>
</dbReference>
<feature type="domain" description="EAL" evidence="3">
    <location>
        <begin position="313"/>
        <end position="568"/>
    </location>
</feature>
<dbReference type="PANTHER" id="PTHR44757">
    <property type="entry name" value="DIGUANYLATE CYCLASE DGCP"/>
    <property type="match status" value="1"/>
</dbReference>
<dbReference type="InterPro" id="IPR001633">
    <property type="entry name" value="EAL_dom"/>
</dbReference>
<dbReference type="SUPFAM" id="SSF141868">
    <property type="entry name" value="EAL domain-like"/>
    <property type="match status" value="1"/>
</dbReference>
<evidence type="ECO:0000259" key="2">
    <source>
        <dbReference type="PROSITE" id="PS50110"/>
    </source>
</evidence>
<dbReference type="EMBL" id="JBHSWE010000001">
    <property type="protein sequence ID" value="MFC6672987.1"/>
    <property type="molecule type" value="Genomic_DNA"/>
</dbReference>
<dbReference type="CDD" id="cd01949">
    <property type="entry name" value="GGDEF"/>
    <property type="match status" value="1"/>
</dbReference>
<dbReference type="SMART" id="SM00052">
    <property type="entry name" value="EAL"/>
    <property type="match status" value="1"/>
</dbReference>
<evidence type="ECO:0000313" key="5">
    <source>
        <dbReference type="EMBL" id="MFC6672987.1"/>
    </source>
</evidence>
<dbReference type="PROSITE" id="PS50883">
    <property type="entry name" value="EAL"/>
    <property type="match status" value="1"/>
</dbReference>
<dbReference type="Pfam" id="PF00990">
    <property type="entry name" value="GGDEF"/>
    <property type="match status" value="1"/>
</dbReference>
<dbReference type="SUPFAM" id="SSF52172">
    <property type="entry name" value="CheY-like"/>
    <property type="match status" value="1"/>
</dbReference>
<dbReference type="NCBIfam" id="TIGR00254">
    <property type="entry name" value="GGDEF"/>
    <property type="match status" value="1"/>
</dbReference>
<dbReference type="Gene3D" id="3.40.50.2300">
    <property type="match status" value="1"/>
</dbReference>
<feature type="domain" description="GGDEF" evidence="4">
    <location>
        <begin position="171"/>
        <end position="304"/>
    </location>
</feature>
<dbReference type="SMART" id="SM00448">
    <property type="entry name" value="REC"/>
    <property type="match status" value="1"/>
</dbReference>
<keyword evidence="1" id="KW-0597">Phosphoprotein</keyword>
<dbReference type="Gene3D" id="3.20.20.450">
    <property type="entry name" value="EAL domain"/>
    <property type="match status" value="1"/>
</dbReference>
<sequence>MDRIPLRALIIEDEDDAVQILVRELRRSGYEPIYRCVDNSQDLAEALQQSWQIVFSDFTMPSFNGIEALQQVRQWAPDLPFIFVSGTIGEERAVEAVRSGAQDYILKDNLRRLSAAVPRELRESEARRERSKAERRIHYMTHYDDLTALPNRGFYFRRLEQLIRMAAETGYGLGLVHVNLDRFRKINESLGRTAGDRLLQIVAERLQQGAGKHDVVARLGGDEFAVILPKLTANLELIQAFQRIQRSLAPAVTLSGYTFPVRASLGISLYPLHGEQPEELQQNATSAMYQAKEEGGGLCRLFSGEIHTRRDARLKLEQDLELAVENHELTLAYQPQIELASRRIVAVEALMRWQHPQQGSITPSRFIPVAEETGLILPLGHWALEEACSQTRHWQDSGLPSPPRMAVNFSAFQFSQGTLVENVMAVLEQRQLAPDCLEIEITETALMQDPETSRQLLKKLKDCGISISLDDFGTGYSSLSYLKRFPIDVLKIDRTFVTDLPGDAESVAIVRAVLALAKQLELSVVAEGVETREQLDFLEDEGCDLVQGYYFYRPAPEDEITALLAADSPFPSP</sequence>
<name>A0ABW2A684_9GAMM</name>
<feature type="modified residue" description="4-aspartylphosphate" evidence="1">
    <location>
        <position position="57"/>
    </location>
</feature>
<dbReference type="Proteomes" id="UP001596422">
    <property type="component" value="Unassembled WGS sequence"/>
</dbReference>
<dbReference type="InterPro" id="IPR011006">
    <property type="entry name" value="CheY-like_superfamily"/>
</dbReference>
<gene>
    <name evidence="5" type="ORF">ACFQDL_25005</name>
</gene>
<feature type="domain" description="Response regulatory" evidence="2">
    <location>
        <begin position="7"/>
        <end position="122"/>
    </location>
</feature>
<comment type="caution">
    <text evidence="5">The sequence shown here is derived from an EMBL/GenBank/DDBJ whole genome shotgun (WGS) entry which is preliminary data.</text>
</comment>
<dbReference type="InterPro" id="IPR001789">
    <property type="entry name" value="Sig_transdc_resp-reg_receiver"/>
</dbReference>
<evidence type="ECO:0000259" key="4">
    <source>
        <dbReference type="PROSITE" id="PS50887"/>
    </source>
</evidence>
<dbReference type="InterPro" id="IPR052155">
    <property type="entry name" value="Biofilm_reg_signaling"/>
</dbReference>
<dbReference type="CDD" id="cd01948">
    <property type="entry name" value="EAL"/>
    <property type="match status" value="1"/>
</dbReference>
<keyword evidence="6" id="KW-1185">Reference proteome</keyword>
<evidence type="ECO:0000256" key="1">
    <source>
        <dbReference type="PROSITE-ProRule" id="PRU00169"/>
    </source>
</evidence>
<dbReference type="InterPro" id="IPR029787">
    <property type="entry name" value="Nucleotide_cyclase"/>
</dbReference>
<dbReference type="PANTHER" id="PTHR44757:SF2">
    <property type="entry name" value="BIOFILM ARCHITECTURE MAINTENANCE PROTEIN MBAA"/>
    <property type="match status" value="1"/>
</dbReference>
<reference evidence="6" key="1">
    <citation type="journal article" date="2019" name="Int. J. Syst. Evol. Microbiol.">
        <title>The Global Catalogue of Microorganisms (GCM) 10K type strain sequencing project: providing services to taxonomists for standard genome sequencing and annotation.</title>
        <authorList>
            <consortium name="The Broad Institute Genomics Platform"/>
            <consortium name="The Broad Institute Genome Sequencing Center for Infectious Disease"/>
            <person name="Wu L."/>
            <person name="Ma J."/>
        </authorList>
    </citation>
    <scope>NUCLEOTIDE SEQUENCE [LARGE SCALE GENOMIC DNA]</scope>
    <source>
        <strain evidence="6">NBRC 111756</strain>
    </source>
</reference>
<evidence type="ECO:0000313" key="6">
    <source>
        <dbReference type="Proteomes" id="UP001596422"/>
    </source>
</evidence>
<dbReference type="InterPro" id="IPR000160">
    <property type="entry name" value="GGDEF_dom"/>
</dbReference>
<dbReference type="SMART" id="SM00267">
    <property type="entry name" value="GGDEF"/>
    <property type="match status" value="1"/>
</dbReference>
<dbReference type="Pfam" id="PF00563">
    <property type="entry name" value="EAL"/>
    <property type="match status" value="1"/>
</dbReference>
<dbReference type="PROSITE" id="PS50887">
    <property type="entry name" value="GGDEF"/>
    <property type="match status" value="1"/>
</dbReference>
<proteinExistence type="predicted"/>
<accession>A0ABW2A684</accession>
<evidence type="ECO:0000259" key="3">
    <source>
        <dbReference type="PROSITE" id="PS50883"/>
    </source>
</evidence>
<protein>
    <submittedName>
        <fullName evidence="5">Bifunctional diguanylate cyclase/phosphodiesterase</fullName>
    </submittedName>
</protein>
<dbReference type="Gene3D" id="3.30.70.270">
    <property type="match status" value="1"/>
</dbReference>
<dbReference type="SUPFAM" id="SSF55073">
    <property type="entry name" value="Nucleotide cyclase"/>
    <property type="match status" value="1"/>
</dbReference>
<dbReference type="InterPro" id="IPR043128">
    <property type="entry name" value="Rev_trsase/Diguanyl_cyclase"/>
</dbReference>
<dbReference type="Pfam" id="PF00072">
    <property type="entry name" value="Response_reg"/>
    <property type="match status" value="1"/>
</dbReference>
<organism evidence="5 6">
    <name type="scientific">Marinobacterium aestuariivivens</name>
    <dbReference type="NCBI Taxonomy" id="1698799"/>
    <lineage>
        <taxon>Bacteria</taxon>
        <taxon>Pseudomonadati</taxon>
        <taxon>Pseudomonadota</taxon>
        <taxon>Gammaproteobacteria</taxon>
        <taxon>Oceanospirillales</taxon>
        <taxon>Oceanospirillaceae</taxon>
        <taxon>Marinobacterium</taxon>
    </lineage>
</organism>
<dbReference type="InterPro" id="IPR035919">
    <property type="entry name" value="EAL_sf"/>
</dbReference>
<dbReference type="CDD" id="cd00156">
    <property type="entry name" value="REC"/>
    <property type="match status" value="1"/>
</dbReference>